<feature type="region of interest" description="Disordered" evidence="1">
    <location>
        <begin position="472"/>
        <end position="606"/>
    </location>
</feature>
<gene>
    <name evidence="2" type="ORF">DW018_07375</name>
</gene>
<name>A0A415L986_9FIRM</name>
<sequence>MDKSEYNLKIEELKTAMHAHDFEKAVDVADSLDIKKIRDNNLLSLIADAYELTGDNEQAKKILLMAYENTNTGRQLAYRLCLISIKLKELDEANEFYQDFIEMAPRDSARFILKYKMAKAKKKPVEELIKILEDYVNIDMEEKWAYELAKLYDIAGEGEKCVNMCDEISLWFAEGKYVVKAMDLKKKYESLTSTQQDNYNKKSENKSKEQEEKKASTQELMDKIMEKTSIKSRIDEAVKEANERKAESKTIEEVTGTEKNIDKIKVVGKEAADTESFDFPEINESAVEEIKPYDDIEGATIDVNSMTHPQEVEEIKIPGISDDLNELESDSSDKAEAEKEDVVAKTDKEKKRLKLRPFSVKPKKTENPLKEDKKVEAPVNAKVTLEEDKDFKLINPDDVSKVEEPVIDDLGEDTTETVDMEFDEDMDMVMKSDEEKEDILNVDDVEDILHQLQARGILKAETVNSAVSIIENVRETKKESKEEKPVEKEVSTLDRWQEDNVEVEKPLEKEQTSVEDNTSDNEKKEQTSVEDNTSDNEEKEQTSVEDNTSDNEENKASQVEIPDLEEIPDEVEDLPEEPEKEEVETTENQDASELEVIESQEEEPEVDIEKIAESIPDIEEIQVAEEAQPEEIPSEQKVAENVQKEASKTAEDLGKTAMFTIPKADIETGNNTGEVVVDEELPNIDEPEIDLETGIPEPDLGKDTKNAEESTENENAESVDAEKSESTENEEAVQEEPAQDNSINLDIHSTKDLSAKVEVISGTDWEQPEYEEKLEEEEEQLEVAKEEAEEGTPERTSEGELLNRILNKNNEEIPEPELVATEEELSVFKNFFNVEGLEDNIQEVVKELIAGYTPNGKSTDGNVVILGEEKTGKTSLAVEIIKLVNKKRGRRNRRLAKIDATALNKRGFRNSLNKLLGSDLIVENAEKLGAMILSEVVDVSGMFTDDMLIILEGETEPMEKMLKDSPRLSKVFNHVIRIKQYDIKEWVEYGKRYAKDKGYVMEELASLAFYKAIDDYFGEHKGIGRADVEKLVDTAIANSHKLGRKLSGLFSSNKNDDGLYILIESDFIF</sequence>
<accession>A0A415L986</accession>
<feature type="compositionally biased region" description="Acidic residues" evidence="1">
    <location>
        <begin position="562"/>
        <end position="606"/>
    </location>
</feature>
<proteinExistence type="predicted"/>
<dbReference type="AlphaFoldDB" id="A0A415L986"/>
<evidence type="ECO:0000256" key="1">
    <source>
        <dbReference type="SAM" id="MobiDB-lite"/>
    </source>
</evidence>
<dbReference type="Gene3D" id="3.40.50.300">
    <property type="entry name" value="P-loop containing nucleotide triphosphate hydrolases"/>
    <property type="match status" value="1"/>
</dbReference>
<feature type="compositionally biased region" description="Basic and acidic residues" evidence="1">
    <location>
        <begin position="699"/>
        <end position="708"/>
    </location>
</feature>
<protein>
    <submittedName>
        <fullName evidence="2">Uncharacterized protein</fullName>
    </submittedName>
</protein>
<feature type="compositionally biased region" description="Acidic residues" evidence="1">
    <location>
        <begin position="676"/>
        <end position="691"/>
    </location>
</feature>
<dbReference type="GeneID" id="66467058"/>
<organism evidence="2 3">
    <name type="scientific">Eubacterium ventriosum</name>
    <dbReference type="NCBI Taxonomy" id="39496"/>
    <lineage>
        <taxon>Bacteria</taxon>
        <taxon>Bacillati</taxon>
        <taxon>Bacillota</taxon>
        <taxon>Clostridia</taxon>
        <taxon>Eubacteriales</taxon>
        <taxon>Eubacteriaceae</taxon>
        <taxon>Eubacterium</taxon>
    </lineage>
</organism>
<dbReference type="InterPro" id="IPR027417">
    <property type="entry name" value="P-loop_NTPase"/>
</dbReference>
<dbReference type="SUPFAM" id="SSF52540">
    <property type="entry name" value="P-loop containing nucleoside triphosphate hydrolases"/>
    <property type="match status" value="1"/>
</dbReference>
<feature type="compositionally biased region" description="Acidic residues" evidence="1">
    <location>
        <begin position="709"/>
        <end position="719"/>
    </location>
</feature>
<evidence type="ECO:0000313" key="3">
    <source>
        <dbReference type="Proteomes" id="UP000283314"/>
    </source>
</evidence>
<feature type="compositionally biased region" description="Basic and acidic residues" evidence="1">
    <location>
        <begin position="331"/>
        <end position="349"/>
    </location>
</feature>
<dbReference type="Proteomes" id="UP000283314">
    <property type="component" value="Unassembled WGS sequence"/>
</dbReference>
<dbReference type="Gene3D" id="1.25.40.10">
    <property type="entry name" value="Tetratricopeptide repeat domain"/>
    <property type="match status" value="1"/>
</dbReference>
<dbReference type="SUPFAM" id="SSF48452">
    <property type="entry name" value="TPR-like"/>
    <property type="match status" value="1"/>
</dbReference>
<dbReference type="EMBL" id="QROT01000005">
    <property type="protein sequence ID" value="RHL45162.1"/>
    <property type="molecule type" value="Genomic_DNA"/>
</dbReference>
<feature type="region of interest" description="Disordered" evidence="1">
    <location>
        <begin position="318"/>
        <end position="349"/>
    </location>
</feature>
<dbReference type="InterPro" id="IPR011990">
    <property type="entry name" value="TPR-like_helical_dom_sf"/>
</dbReference>
<feature type="compositionally biased region" description="Basic and acidic residues" evidence="1">
    <location>
        <begin position="472"/>
        <end position="512"/>
    </location>
</feature>
<feature type="region of interest" description="Disordered" evidence="1">
    <location>
        <begin position="625"/>
        <end position="746"/>
    </location>
</feature>
<dbReference type="RefSeq" id="WP_118379822.1">
    <property type="nucleotide sequence ID" value="NZ_CABJDQ010000005.1"/>
</dbReference>
<feature type="compositionally biased region" description="Basic and acidic residues" evidence="1">
    <location>
        <begin position="199"/>
        <end position="217"/>
    </location>
</feature>
<feature type="region of interest" description="Disordered" evidence="1">
    <location>
        <begin position="355"/>
        <end position="374"/>
    </location>
</feature>
<feature type="compositionally biased region" description="Basic and acidic residues" evidence="1">
    <location>
        <begin position="642"/>
        <end position="654"/>
    </location>
</feature>
<evidence type="ECO:0000313" key="2">
    <source>
        <dbReference type="EMBL" id="RHL45162.1"/>
    </source>
</evidence>
<feature type="region of interest" description="Disordered" evidence="1">
    <location>
        <begin position="195"/>
        <end position="217"/>
    </location>
</feature>
<feature type="compositionally biased region" description="Basic and acidic residues" evidence="1">
    <location>
        <begin position="363"/>
        <end position="374"/>
    </location>
</feature>
<comment type="caution">
    <text evidence="2">The sequence shown here is derived from an EMBL/GenBank/DDBJ whole genome shotgun (WGS) entry which is preliminary data.</text>
</comment>
<reference evidence="2 3" key="1">
    <citation type="submission" date="2018-08" db="EMBL/GenBank/DDBJ databases">
        <title>A genome reference for cultivated species of the human gut microbiota.</title>
        <authorList>
            <person name="Zou Y."/>
            <person name="Xue W."/>
            <person name="Luo G."/>
        </authorList>
    </citation>
    <scope>NUCLEOTIDE SEQUENCE [LARGE SCALE GENOMIC DNA]</scope>
    <source>
        <strain evidence="2 3">AF37-4</strain>
    </source>
</reference>
<feature type="compositionally biased region" description="Acidic residues" evidence="1">
    <location>
        <begin position="727"/>
        <end position="738"/>
    </location>
</feature>